<feature type="domain" description="Serine aminopeptidase S33" evidence="2">
    <location>
        <begin position="96"/>
        <end position="219"/>
    </location>
</feature>
<dbReference type="InterPro" id="IPR022742">
    <property type="entry name" value="Hydrolase_4"/>
</dbReference>
<dbReference type="AlphaFoldDB" id="A0A8S0W3G0"/>
<reference evidence="4" key="1">
    <citation type="submission" date="2014-11" db="EMBL/GenBank/DDBJ databases">
        <authorList>
            <person name="Hornung B.V."/>
        </authorList>
    </citation>
    <scope>NUCLEOTIDE SEQUENCE</scope>
    <source>
        <strain evidence="4">INE</strain>
    </source>
</reference>
<evidence type="ECO:0000259" key="2">
    <source>
        <dbReference type="Pfam" id="PF12146"/>
    </source>
</evidence>
<organism evidence="3">
    <name type="scientific">Acididesulfobacillus acetoxydans</name>
    <dbReference type="NCBI Taxonomy" id="1561005"/>
    <lineage>
        <taxon>Bacteria</taxon>
        <taxon>Bacillati</taxon>
        <taxon>Bacillota</taxon>
        <taxon>Clostridia</taxon>
        <taxon>Eubacteriales</taxon>
        <taxon>Peptococcaceae</taxon>
        <taxon>Acididesulfobacillus</taxon>
    </lineage>
</organism>
<feature type="transmembrane region" description="Helical" evidence="1">
    <location>
        <begin position="27"/>
        <end position="52"/>
    </location>
</feature>
<evidence type="ECO:0000313" key="5">
    <source>
        <dbReference type="Proteomes" id="UP001071230"/>
    </source>
</evidence>
<dbReference type="Proteomes" id="UP001071230">
    <property type="component" value="Unassembled WGS sequence"/>
</dbReference>
<dbReference type="EMBL" id="CDGJ01000037">
    <property type="protein sequence ID" value="CEJ07125.1"/>
    <property type="molecule type" value="Genomic_DNA"/>
</dbReference>
<evidence type="ECO:0000313" key="4">
    <source>
        <dbReference type="EMBL" id="CEJ07125.1"/>
    </source>
</evidence>
<reference evidence="3" key="2">
    <citation type="submission" date="2020-01" db="EMBL/GenBank/DDBJ databases">
        <authorList>
            <person name="Hornung B."/>
        </authorList>
    </citation>
    <scope>NUCLEOTIDE SEQUENCE</scope>
    <source>
        <strain evidence="3">PacBioINE</strain>
    </source>
</reference>
<keyword evidence="1" id="KW-0472">Membrane</keyword>
<keyword evidence="1" id="KW-0812">Transmembrane</keyword>
<dbReference type="KEGG" id="aacx:DEACI_2305"/>
<dbReference type="PANTHER" id="PTHR43358:SF4">
    <property type="entry name" value="ALPHA_BETA HYDROLASE FOLD-1 DOMAIN-CONTAINING PROTEIN"/>
    <property type="match status" value="1"/>
</dbReference>
<dbReference type="Pfam" id="PF12146">
    <property type="entry name" value="Hydrolase_4"/>
    <property type="match status" value="1"/>
</dbReference>
<dbReference type="InterPro" id="IPR029058">
    <property type="entry name" value="AB_hydrolase_fold"/>
</dbReference>
<sequence length="326" mass="35591">MAPEDLTRPSVLTPEPHLKRKRTWPRWLLWGTLSALILAFLCVTGISAFVGWSLTHPPRKPLTGTPSQLGLNFTNITFPSRTDHLPLSGWYVPAPQANAIVIEAHGYGGNRCGDKPSLPVAEALWQKGISTLLFDFRDSGVSPGNLVSVGDFEQRDLLGAVDCAKALGYRHIGIIGYSMGAATAALVGAKDPDVAAMVLDSPFADLRTYLETGMPHWTHLPNFPFTPLILTEIPLLTGANPARVSPIKTIAQMKARPVLFIAGDADTTIPMINSVELYDQAKNPKDSLWIVHRAKHVGAYSVEPREYLAKVSNFFVQNLTGDRGRH</sequence>
<keyword evidence="5" id="KW-1185">Reference proteome</keyword>
<dbReference type="RefSeq" id="WP_240985138.1">
    <property type="nucleotide sequence ID" value="NZ_CDGJ01000037.1"/>
</dbReference>
<dbReference type="EMBL" id="LR746496">
    <property type="protein sequence ID" value="CAA7601638.1"/>
    <property type="molecule type" value="Genomic_DNA"/>
</dbReference>
<keyword evidence="3" id="KW-0378">Hydrolase</keyword>
<protein>
    <submittedName>
        <fullName evidence="3">Alpha/Beta hydrolase fold</fullName>
    </submittedName>
    <submittedName>
        <fullName evidence="4">Hydrolase of the alpha/beta super</fullName>
    </submittedName>
</protein>
<name>A0A8S0W3G0_9FIRM</name>
<dbReference type="GO" id="GO:0016787">
    <property type="term" value="F:hydrolase activity"/>
    <property type="evidence" value="ECO:0007669"/>
    <property type="project" value="UniProtKB-KW"/>
</dbReference>
<evidence type="ECO:0000313" key="3">
    <source>
        <dbReference type="EMBL" id="CAA7601638.1"/>
    </source>
</evidence>
<dbReference type="PANTHER" id="PTHR43358">
    <property type="entry name" value="ALPHA/BETA-HYDROLASE"/>
    <property type="match status" value="1"/>
</dbReference>
<evidence type="ECO:0000256" key="1">
    <source>
        <dbReference type="SAM" id="Phobius"/>
    </source>
</evidence>
<dbReference type="Proteomes" id="UP000836597">
    <property type="component" value="Chromosome"/>
</dbReference>
<accession>A0A8S0W3G0</accession>
<dbReference type="InterPro" id="IPR052920">
    <property type="entry name" value="DNA-binding_regulatory"/>
</dbReference>
<proteinExistence type="predicted"/>
<dbReference type="SUPFAM" id="SSF53474">
    <property type="entry name" value="alpha/beta-Hydrolases"/>
    <property type="match status" value="1"/>
</dbReference>
<keyword evidence="1" id="KW-1133">Transmembrane helix</keyword>
<gene>
    <name evidence="4" type="ORF">DEACI_1583</name>
    <name evidence="3" type="ORF">DEACI_2305</name>
</gene>
<dbReference type="Gene3D" id="3.40.50.1820">
    <property type="entry name" value="alpha/beta hydrolase"/>
    <property type="match status" value="1"/>
</dbReference>